<feature type="compositionally biased region" description="Polar residues" evidence="1">
    <location>
        <begin position="436"/>
        <end position="445"/>
    </location>
</feature>
<dbReference type="RefSeq" id="XP_013346708.1">
    <property type="nucleotide sequence ID" value="XM_013491254.1"/>
</dbReference>
<feature type="region of interest" description="Disordered" evidence="1">
    <location>
        <begin position="278"/>
        <end position="354"/>
    </location>
</feature>
<feature type="compositionally biased region" description="Polar residues" evidence="1">
    <location>
        <begin position="339"/>
        <end position="350"/>
    </location>
</feature>
<dbReference type="Proteomes" id="UP000030641">
    <property type="component" value="Unassembled WGS sequence"/>
</dbReference>
<protein>
    <submittedName>
        <fullName evidence="2">Uncharacterized protein</fullName>
    </submittedName>
</protein>
<dbReference type="GeneID" id="25363288"/>
<feature type="compositionally biased region" description="Polar residues" evidence="1">
    <location>
        <begin position="252"/>
        <end position="264"/>
    </location>
</feature>
<feature type="compositionally biased region" description="Polar residues" evidence="1">
    <location>
        <begin position="278"/>
        <end position="296"/>
    </location>
</feature>
<proteinExistence type="predicted"/>
<feature type="compositionally biased region" description="Basic and acidic residues" evidence="1">
    <location>
        <begin position="239"/>
        <end position="251"/>
    </location>
</feature>
<dbReference type="AlphaFoldDB" id="A0A074YQ07"/>
<feature type="region of interest" description="Disordered" evidence="1">
    <location>
        <begin position="553"/>
        <end position="618"/>
    </location>
</feature>
<sequence length="618" mass="69342">MAPKHSLDTPPGPSCTRKRERKTTPTILKRTHQANFDRLCALHNWTPSEAARDKFARLLHLSGKRLQASELLPLAFVQHYPFIWMNDLLLLGYDESDVSVWFRAYPTGRGIARGHYYNSLKVSIAGKNIITQYWQSWIGVFDIEQRGQDGMHEFFTGVYLILKDFPNLRYKTAQKGKQFARDPQNIIRTTGIAEYPFNDDHLFMQEESDGITDPNDYAPGDDDQGDRATKEQEDNNFSKQEKIVSHDDSERSTPLSSILSSPQESRAVPYEMITASSLPLSRHATNASTSTQNHQEQPNPPTHQSQSQHPHQMVSDPQVEPDEQAAPDESRLRARKNGRTSLLEQPSVRSITRAHRRSLVSNLVSLPYESVAAKQTGKNAKHDDEKVPYILPSKQPRSRIGFLASNATSSNHAAGDAREEAQKRGIDALHSQTPSAIHTDQPSFEQETDSQRPLPVEGWARARERRWMNGSLAHQTSERPPPRPSPRTSEISATTRVETTPNIQEIVAPESVLTTSSSAPQVKEYIARVPVEEPRWSTTDFNFAFATPVQTVPEGPTPAASPSNLGHPSLRTVDTVPAQPLEEVFKEEDSEDTEEEQMTEMADMEADWGDESIFSAAL</sequence>
<reference evidence="2 3" key="1">
    <citation type="journal article" date="2014" name="BMC Genomics">
        <title>Genome sequencing of four Aureobasidium pullulans varieties: biotechnological potential, stress tolerance, and description of new species.</title>
        <authorList>
            <person name="Gostin Ar C."/>
            <person name="Ohm R.A."/>
            <person name="Kogej T."/>
            <person name="Sonjak S."/>
            <person name="Turk M."/>
            <person name="Zajc J."/>
            <person name="Zalar P."/>
            <person name="Grube M."/>
            <person name="Sun H."/>
            <person name="Han J."/>
            <person name="Sharma A."/>
            <person name="Chiniquy J."/>
            <person name="Ngan C.Y."/>
            <person name="Lipzen A."/>
            <person name="Barry K."/>
            <person name="Grigoriev I.V."/>
            <person name="Gunde-Cimerman N."/>
        </authorList>
    </citation>
    <scope>NUCLEOTIDE SEQUENCE [LARGE SCALE GENOMIC DNA]</scope>
    <source>
        <strain evidence="2 3">EXF-2481</strain>
    </source>
</reference>
<feature type="region of interest" description="Disordered" evidence="1">
    <location>
        <begin position="207"/>
        <end position="266"/>
    </location>
</feature>
<evidence type="ECO:0000313" key="3">
    <source>
        <dbReference type="Proteomes" id="UP000030641"/>
    </source>
</evidence>
<feature type="compositionally biased region" description="Acidic residues" evidence="1">
    <location>
        <begin position="585"/>
        <end position="610"/>
    </location>
</feature>
<dbReference type="OrthoDB" id="3908749at2759"/>
<name>A0A074YQ07_AURSE</name>
<evidence type="ECO:0000256" key="1">
    <source>
        <dbReference type="SAM" id="MobiDB-lite"/>
    </source>
</evidence>
<gene>
    <name evidence="2" type="ORF">AUEXF2481DRAFT_26622</name>
</gene>
<feature type="compositionally biased region" description="Polar residues" evidence="1">
    <location>
        <begin position="491"/>
        <end position="502"/>
    </location>
</feature>
<feature type="region of interest" description="Disordered" evidence="1">
    <location>
        <begin position="436"/>
        <end position="455"/>
    </location>
</feature>
<accession>A0A074YQ07</accession>
<feature type="region of interest" description="Disordered" evidence="1">
    <location>
        <begin position="1"/>
        <end position="24"/>
    </location>
</feature>
<dbReference type="HOGENOM" id="CLU_478145_0_0_1"/>
<feature type="compositionally biased region" description="Low complexity" evidence="1">
    <location>
        <begin position="302"/>
        <end position="312"/>
    </location>
</feature>
<dbReference type="InParanoid" id="A0A074YQ07"/>
<keyword evidence="3" id="KW-1185">Reference proteome</keyword>
<feature type="region of interest" description="Disordered" evidence="1">
    <location>
        <begin position="471"/>
        <end position="502"/>
    </location>
</feature>
<dbReference type="EMBL" id="KL584752">
    <property type="protein sequence ID" value="KEQ98234.1"/>
    <property type="molecule type" value="Genomic_DNA"/>
</dbReference>
<organism evidence="2 3">
    <name type="scientific">Aureobasidium subglaciale (strain EXF-2481)</name>
    <name type="common">Aureobasidium pullulans var. subglaciale</name>
    <dbReference type="NCBI Taxonomy" id="1043005"/>
    <lineage>
        <taxon>Eukaryota</taxon>
        <taxon>Fungi</taxon>
        <taxon>Dikarya</taxon>
        <taxon>Ascomycota</taxon>
        <taxon>Pezizomycotina</taxon>
        <taxon>Dothideomycetes</taxon>
        <taxon>Dothideomycetidae</taxon>
        <taxon>Dothideales</taxon>
        <taxon>Saccotheciaceae</taxon>
        <taxon>Aureobasidium</taxon>
    </lineage>
</organism>
<evidence type="ECO:0000313" key="2">
    <source>
        <dbReference type="EMBL" id="KEQ98234.1"/>
    </source>
</evidence>